<dbReference type="GO" id="GO:0005524">
    <property type="term" value="F:ATP binding"/>
    <property type="evidence" value="ECO:0007669"/>
    <property type="project" value="UniProtKB-KW"/>
</dbReference>
<feature type="domain" description="Helicase ATP-binding" evidence="6">
    <location>
        <begin position="33"/>
        <end position="204"/>
    </location>
</feature>
<evidence type="ECO:0000256" key="1">
    <source>
        <dbReference type="ARBA" id="ARBA00022741"/>
    </source>
</evidence>
<dbReference type="CDD" id="cd00268">
    <property type="entry name" value="DEADc"/>
    <property type="match status" value="1"/>
</dbReference>
<protein>
    <recommendedName>
        <fullName evidence="10">DEAD/DEAH box helicase</fullName>
    </recommendedName>
</protein>
<dbReference type="InterPro" id="IPR027417">
    <property type="entry name" value="P-loop_NTPase"/>
</dbReference>
<proteinExistence type="predicted"/>
<keyword evidence="3" id="KW-0347">Helicase</keyword>
<evidence type="ECO:0008006" key="10">
    <source>
        <dbReference type="Google" id="ProtNLM"/>
    </source>
</evidence>
<dbReference type="InterPro" id="IPR050079">
    <property type="entry name" value="DEAD_box_RNA_helicase"/>
</dbReference>
<dbReference type="Gene3D" id="3.40.50.300">
    <property type="entry name" value="P-loop containing nucleotide triphosphate hydrolases"/>
    <property type="match status" value="2"/>
</dbReference>
<evidence type="ECO:0000259" key="8">
    <source>
        <dbReference type="PROSITE" id="PS51195"/>
    </source>
</evidence>
<dbReference type="CDD" id="cd18787">
    <property type="entry name" value="SF2_C_DEAD"/>
    <property type="match status" value="1"/>
</dbReference>
<evidence type="ECO:0000256" key="2">
    <source>
        <dbReference type="ARBA" id="ARBA00022801"/>
    </source>
</evidence>
<dbReference type="SMART" id="SM00490">
    <property type="entry name" value="HELICc"/>
    <property type="match status" value="1"/>
</dbReference>
<dbReference type="PROSITE" id="PS51194">
    <property type="entry name" value="HELICASE_CTER"/>
    <property type="match status" value="1"/>
</dbReference>
<organism evidence="9">
    <name type="scientific">uncultured Poseidoniia archaeon</name>
    <dbReference type="NCBI Taxonomy" id="1697135"/>
    <lineage>
        <taxon>Archaea</taxon>
        <taxon>Methanobacteriati</taxon>
        <taxon>Thermoplasmatota</taxon>
        <taxon>Candidatus Poseidoniia</taxon>
        <taxon>environmental samples</taxon>
    </lineage>
</organism>
<dbReference type="PANTHER" id="PTHR47959:SF13">
    <property type="entry name" value="ATP-DEPENDENT RNA HELICASE RHLE"/>
    <property type="match status" value="1"/>
</dbReference>
<dbReference type="GO" id="GO:0140097">
    <property type="term" value="F:catalytic activity, acting on DNA"/>
    <property type="evidence" value="ECO:0007669"/>
    <property type="project" value="UniProtKB-ARBA"/>
</dbReference>
<evidence type="ECO:0000256" key="5">
    <source>
        <dbReference type="PROSITE-ProRule" id="PRU00552"/>
    </source>
</evidence>
<dbReference type="InterPro" id="IPR044742">
    <property type="entry name" value="DEAD/DEAH_RhlB"/>
</dbReference>
<evidence type="ECO:0000313" key="9">
    <source>
        <dbReference type="EMBL" id="ANV79426.1"/>
    </source>
</evidence>
<keyword evidence="2" id="KW-0378">Hydrolase</keyword>
<dbReference type="AlphaFoldDB" id="A0A1B1TAV5"/>
<feature type="short sequence motif" description="Q motif" evidence="5">
    <location>
        <begin position="2"/>
        <end position="30"/>
    </location>
</feature>
<evidence type="ECO:0000259" key="7">
    <source>
        <dbReference type="PROSITE" id="PS51194"/>
    </source>
</evidence>
<reference evidence="9" key="2">
    <citation type="journal article" date="2015" name="ISME J.">
        <title>A new class of marine Euryarchaeota group II from the Mediterranean deep chlorophyll maximum.</title>
        <authorList>
            <person name="Martin-Cuadrado A.B."/>
            <person name="Garcia-Heredia I."/>
            <person name="Molto A.G."/>
            <person name="Lopez-Ubeda R."/>
            <person name="Kimes N."/>
            <person name="Lopez-Garcia P."/>
            <person name="Moreira D."/>
            <person name="Rodriguez-Valera F."/>
        </authorList>
    </citation>
    <scope>NUCLEOTIDE SEQUENCE</scope>
</reference>
<evidence type="ECO:0000256" key="3">
    <source>
        <dbReference type="ARBA" id="ARBA00022806"/>
    </source>
</evidence>
<dbReference type="PROSITE" id="PS51192">
    <property type="entry name" value="HELICASE_ATP_BIND_1"/>
    <property type="match status" value="1"/>
</dbReference>
<dbReference type="InterPro" id="IPR011545">
    <property type="entry name" value="DEAD/DEAH_box_helicase_dom"/>
</dbReference>
<reference evidence="9" key="1">
    <citation type="submission" date="2014-11" db="EMBL/GenBank/DDBJ databases">
        <authorList>
            <person name="Zhu J."/>
            <person name="Qi W."/>
            <person name="Song R."/>
        </authorList>
    </citation>
    <scope>NUCLEOTIDE SEQUENCE</scope>
</reference>
<dbReference type="PANTHER" id="PTHR47959">
    <property type="entry name" value="ATP-DEPENDENT RNA HELICASE RHLE-RELATED"/>
    <property type="match status" value="1"/>
</dbReference>
<dbReference type="GO" id="GO:0005829">
    <property type="term" value="C:cytosol"/>
    <property type="evidence" value="ECO:0007669"/>
    <property type="project" value="TreeGrafter"/>
</dbReference>
<feature type="domain" description="DEAD-box RNA helicase Q" evidence="8">
    <location>
        <begin position="2"/>
        <end position="30"/>
    </location>
</feature>
<name>A0A1B1TAV5_9ARCH</name>
<evidence type="ECO:0000259" key="6">
    <source>
        <dbReference type="PROSITE" id="PS51192"/>
    </source>
</evidence>
<dbReference type="PROSITE" id="PS51195">
    <property type="entry name" value="Q_MOTIF"/>
    <property type="match status" value="1"/>
</dbReference>
<keyword evidence="4" id="KW-0067">ATP-binding</keyword>
<dbReference type="Pfam" id="PF00270">
    <property type="entry name" value="DEAD"/>
    <property type="match status" value="1"/>
</dbReference>
<sequence length="319" mass="35394">MVLFSDLGIGPDLVHALEKQGISEPFEVQRESIPDSILGHDVCCRAPTGSGKTLAFGLPLLARTQLAKSKSPTSLILTPTRELAEQICSVLKPLAKAIGVNVLSVYGGVSYRNQLRGLEDGVEILVACPGRLLDLIDRRALTLKHTNIIVLDEADRMADMGFMEPVCKILEMCSKERQTILFSATLDDEVSEIVEKYQDNPITIEVGPEEVSIESMDHYFWKVKNHKRVDIAAEIVKKSGRSIVFCKTRRGVDRLEQDLIEKEIACTPIHGGLNQNQRDRAMRKFSTGRTMVLIATDVASRGIDVEGINCVINFDPHRE</sequence>
<dbReference type="InterPro" id="IPR014014">
    <property type="entry name" value="RNA_helicase_DEAD_Q_motif"/>
</dbReference>
<dbReference type="Pfam" id="PF00271">
    <property type="entry name" value="Helicase_C"/>
    <property type="match status" value="1"/>
</dbReference>
<dbReference type="GO" id="GO:0003676">
    <property type="term" value="F:nucleic acid binding"/>
    <property type="evidence" value="ECO:0007669"/>
    <property type="project" value="InterPro"/>
</dbReference>
<evidence type="ECO:0000256" key="4">
    <source>
        <dbReference type="ARBA" id="ARBA00022840"/>
    </source>
</evidence>
<accession>A0A1B1TAV5</accession>
<keyword evidence="1" id="KW-0547">Nucleotide-binding</keyword>
<dbReference type="InterPro" id="IPR014001">
    <property type="entry name" value="Helicase_ATP-bd"/>
</dbReference>
<dbReference type="GO" id="GO:0016787">
    <property type="term" value="F:hydrolase activity"/>
    <property type="evidence" value="ECO:0007669"/>
    <property type="project" value="UniProtKB-KW"/>
</dbReference>
<dbReference type="SUPFAM" id="SSF52540">
    <property type="entry name" value="P-loop containing nucleoside triphosphate hydrolases"/>
    <property type="match status" value="2"/>
</dbReference>
<feature type="domain" description="Helicase C-terminal" evidence="7">
    <location>
        <begin position="228"/>
        <end position="319"/>
    </location>
</feature>
<dbReference type="EMBL" id="KP211832">
    <property type="protein sequence ID" value="ANV79426.1"/>
    <property type="molecule type" value="Genomic_DNA"/>
</dbReference>
<dbReference type="GO" id="GO:0003724">
    <property type="term" value="F:RNA helicase activity"/>
    <property type="evidence" value="ECO:0007669"/>
    <property type="project" value="InterPro"/>
</dbReference>
<dbReference type="InterPro" id="IPR001650">
    <property type="entry name" value="Helicase_C-like"/>
</dbReference>
<dbReference type="SMART" id="SM00487">
    <property type="entry name" value="DEXDc"/>
    <property type="match status" value="1"/>
</dbReference>